<dbReference type="InterPro" id="IPR006068">
    <property type="entry name" value="ATPase_P-typ_cation-transptr_C"/>
</dbReference>
<keyword evidence="9" id="KW-1185">Reference proteome</keyword>
<feature type="transmembrane region" description="Helical" evidence="6">
    <location>
        <begin position="178"/>
        <end position="202"/>
    </location>
</feature>
<sequence>MLKLNNFSTLASTAALLILAVLLPKDFITLNTKDCLVLITQALDDSFAITFIFEDLFSVVTFVHALVLEGLPSAVTSMAIFVPESLSFVALALVFAATRMLKDNNFARNLSTCKIISIFGAETAITCLMSDNFSSEVKIKMWKLCVPFKKLIQFQLTANCTAIMLTFISAVSSHNRELAIIAAQLIFVNLFAVALAVLALAINPPKPDLLNRKFRSQNLFPITFDMWKTIINQSIIQFVITLILLYECDNVPEKEIVIFSTFAISQIFIEMICRGFNRNIKTLICILTDKFCQSIFVIAVLQIFMVRFLRPSVQASLLYFIQWLICIGLNLMSMLVGISIRPSLSAISLASLITILEDNYMDSSTKDLLYSITEQDPKYSEILIKYLEKKKVKIYKFSQFSGFKEIGKGESAIVYETTFGKKKYALKFLNNNLYLHRDELRKIKRELRSLYRVDHPNIIKLHGISINPQSRNFILVLDYANNGTLRQYLQKKHKDDHYQISWNELIAIATKITNGLTYLHNKGIIHRDLHSKNILISDGDDGDKKILIADFGISKKISDPSTSSKSIFAIAYTDPWYLIREKERKRNQKSDIYSLGILLWELTSGIPPFQGLTMFELIVQFGKEKKTILDKVDGIPSGYIDLYNGCLSHEPRERPSLGEISFKFKELS</sequence>
<comment type="caution">
    <text evidence="8">The sequence shown here is derived from an EMBL/GenBank/DDBJ whole genome shotgun (WGS) entry which is preliminary data.</text>
</comment>
<dbReference type="InterPro" id="IPR001245">
    <property type="entry name" value="Ser-Thr/Tyr_kinase_cat_dom"/>
</dbReference>
<organism evidence="8 9">
    <name type="scientific">Gigaspora rosea</name>
    <dbReference type="NCBI Taxonomy" id="44941"/>
    <lineage>
        <taxon>Eukaryota</taxon>
        <taxon>Fungi</taxon>
        <taxon>Fungi incertae sedis</taxon>
        <taxon>Mucoromycota</taxon>
        <taxon>Glomeromycotina</taxon>
        <taxon>Glomeromycetes</taxon>
        <taxon>Diversisporales</taxon>
        <taxon>Gigasporaceae</taxon>
        <taxon>Gigaspora</taxon>
    </lineage>
</organism>
<dbReference type="EMBL" id="QKWP01000767">
    <property type="protein sequence ID" value="RIB15172.1"/>
    <property type="molecule type" value="Genomic_DNA"/>
</dbReference>
<keyword evidence="6" id="KW-1133">Transmembrane helix</keyword>
<evidence type="ECO:0000256" key="4">
    <source>
        <dbReference type="ARBA" id="ARBA00022840"/>
    </source>
</evidence>
<evidence type="ECO:0000256" key="3">
    <source>
        <dbReference type="ARBA" id="ARBA00022777"/>
    </source>
</evidence>
<feature type="transmembrane region" description="Helical" evidence="6">
    <location>
        <begin position="317"/>
        <end position="338"/>
    </location>
</feature>
<evidence type="ECO:0000256" key="2">
    <source>
        <dbReference type="ARBA" id="ARBA00022741"/>
    </source>
</evidence>
<accession>A0A397UZM2</accession>
<feature type="binding site" evidence="5">
    <location>
        <position position="427"/>
    </location>
    <ligand>
        <name>ATP</name>
        <dbReference type="ChEBI" id="CHEBI:30616"/>
    </ligand>
</feature>
<evidence type="ECO:0000256" key="6">
    <source>
        <dbReference type="SAM" id="Phobius"/>
    </source>
</evidence>
<dbReference type="SUPFAM" id="SSF56112">
    <property type="entry name" value="Protein kinase-like (PK-like)"/>
    <property type="match status" value="1"/>
</dbReference>
<dbReference type="Pfam" id="PF00069">
    <property type="entry name" value="Pkinase"/>
    <property type="match status" value="1"/>
</dbReference>
<keyword evidence="1" id="KW-0808">Transferase</keyword>
<evidence type="ECO:0000259" key="7">
    <source>
        <dbReference type="PROSITE" id="PS50011"/>
    </source>
</evidence>
<dbReference type="SUPFAM" id="SSF81665">
    <property type="entry name" value="Calcium ATPase, transmembrane domain M"/>
    <property type="match status" value="1"/>
</dbReference>
<dbReference type="AlphaFoldDB" id="A0A397UZM2"/>
<keyword evidence="6" id="KW-0472">Membrane</keyword>
<dbReference type="PANTHER" id="PTHR44329:SF288">
    <property type="entry name" value="MITOGEN-ACTIVATED PROTEIN KINASE KINASE KINASE 20"/>
    <property type="match status" value="1"/>
</dbReference>
<reference evidence="8 9" key="1">
    <citation type="submission" date="2018-06" db="EMBL/GenBank/DDBJ databases">
        <title>Comparative genomics reveals the genomic features of Rhizophagus irregularis, R. cerebriforme, R. diaphanum and Gigaspora rosea, and their symbiotic lifestyle signature.</title>
        <authorList>
            <person name="Morin E."/>
            <person name="San Clemente H."/>
            <person name="Chen E.C.H."/>
            <person name="De La Providencia I."/>
            <person name="Hainaut M."/>
            <person name="Kuo A."/>
            <person name="Kohler A."/>
            <person name="Murat C."/>
            <person name="Tang N."/>
            <person name="Roy S."/>
            <person name="Loubradou J."/>
            <person name="Henrissat B."/>
            <person name="Grigoriev I.V."/>
            <person name="Corradi N."/>
            <person name="Roux C."/>
            <person name="Martin F.M."/>
        </authorList>
    </citation>
    <scope>NUCLEOTIDE SEQUENCE [LARGE SCALE GENOMIC DNA]</scope>
    <source>
        <strain evidence="8 9">DAOM 194757</strain>
    </source>
</reference>
<keyword evidence="2 5" id="KW-0547">Nucleotide-binding</keyword>
<dbReference type="OrthoDB" id="4062651at2759"/>
<dbReference type="PROSITE" id="PS50011">
    <property type="entry name" value="PROTEIN_KINASE_DOM"/>
    <property type="match status" value="1"/>
</dbReference>
<dbReference type="GO" id="GO:0004674">
    <property type="term" value="F:protein serine/threonine kinase activity"/>
    <property type="evidence" value="ECO:0007669"/>
    <property type="project" value="TreeGrafter"/>
</dbReference>
<dbReference type="Gene3D" id="1.10.510.10">
    <property type="entry name" value="Transferase(Phosphotransferase) domain 1"/>
    <property type="match status" value="1"/>
</dbReference>
<dbReference type="PANTHER" id="PTHR44329">
    <property type="entry name" value="SERINE/THREONINE-PROTEIN KINASE TNNI3K-RELATED"/>
    <property type="match status" value="1"/>
</dbReference>
<gene>
    <name evidence="8" type="ORF">C2G38_2093956</name>
</gene>
<dbReference type="InterPro" id="IPR011009">
    <property type="entry name" value="Kinase-like_dom_sf"/>
</dbReference>
<name>A0A397UZM2_9GLOM</name>
<keyword evidence="6" id="KW-0812">Transmembrane</keyword>
<dbReference type="Proteomes" id="UP000266673">
    <property type="component" value="Unassembled WGS sequence"/>
</dbReference>
<feature type="transmembrane region" description="Helical" evidence="6">
    <location>
        <begin position="283"/>
        <end position="305"/>
    </location>
</feature>
<dbReference type="PRINTS" id="PR00109">
    <property type="entry name" value="TYRKINASE"/>
</dbReference>
<evidence type="ECO:0000313" key="8">
    <source>
        <dbReference type="EMBL" id="RIB15172.1"/>
    </source>
</evidence>
<feature type="domain" description="Protein kinase" evidence="7">
    <location>
        <begin position="400"/>
        <end position="668"/>
    </location>
</feature>
<evidence type="ECO:0000256" key="1">
    <source>
        <dbReference type="ARBA" id="ARBA00022679"/>
    </source>
</evidence>
<dbReference type="GO" id="GO:0005524">
    <property type="term" value="F:ATP binding"/>
    <property type="evidence" value="ECO:0007669"/>
    <property type="project" value="UniProtKB-UniRule"/>
</dbReference>
<proteinExistence type="predicted"/>
<dbReference type="Gene3D" id="1.20.1110.10">
    <property type="entry name" value="Calcium-transporting ATPase, transmembrane domain"/>
    <property type="match status" value="1"/>
</dbReference>
<dbReference type="InterPro" id="IPR051681">
    <property type="entry name" value="Ser/Thr_Kinases-Pseudokinases"/>
</dbReference>
<dbReference type="InterPro" id="IPR017441">
    <property type="entry name" value="Protein_kinase_ATP_BS"/>
</dbReference>
<feature type="transmembrane region" description="Helical" evidence="6">
    <location>
        <begin position="48"/>
        <end position="68"/>
    </location>
</feature>
<feature type="transmembrane region" description="Helical" evidence="6">
    <location>
        <begin position="222"/>
        <end position="244"/>
    </location>
</feature>
<keyword evidence="3 8" id="KW-0418">Kinase</keyword>
<dbReference type="PROSITE" id="PS00107">
    <property type="entry name" value="PROTEIN_KINASE_ATP"/>
    <property type="match status" value="1"/>
</dbReference>
<evidence type="ECO:0000313" key="9">
    <source>
        <dbReference type="Proteomes" id="UP000266673"/>
    </source>
</evidence>
<dbReference type="STRING" id="44941.A0A397UZM2"/>
<evidence type="ECO:0000256" key="5">
    <source>
        <dbReference type="PROSITE-ProRule" id="PRU10141"/>
    </source>
</evidence>
<feature type="transmembrane region" description="Helical" evidence="6">
    <location>
        <begin position="151"/>
        <end position="172"/>
    </location>
</feature>
<dbReference type="Pfam" id="PF00689">
    <property type="entry name" value="Cation_ATPase_C"/>
    <property type="match status" value="1"/>
</dbReference>
<keyword evidence="4 5" id="KW-0067">ATP-binding</keyword>
<dbReference type="InterPro" id="IPR000719">
    <property type="entry name" value="Prot_kinase_dom"/>
</dbReference>
<protein>
    <submittedName>
        <fullName evidence="8">Kinase-like domain-containing protein</fullName>
    </submittedName>
</protein>
<dbReference type="InterPro" id="IPR023298">
    <property type="entry name" value="ATPase_P-typ_TM_dom_sf"/>
</dbReference>
<feature type="transmembrane region" description="Helical" evidence="6">
    <location>
        <begin position="75"/>
        <end position="97"/>
    </location>
</feature>